<name>A0A381NXT7_9ZZZZ</name>
<organism evidence="1">
    <name type="scientific">marine metagenome</name>
    <dbReference type="NCBI Taxonomy" id="408172"/>
    <lineage>
        <taxon>unclassified sequences</taxon>
        <taxon>metagenomes</taxon>
        <taxon>ecological metagenomes</taxon>
    </lineage>
</organism>
<reference evidence="1" key="1">
    <citation type="submission" date="2018-05" db="EMBL/GenBank/DDBJ databases">
        <authorList>
            <person name="Lanie J.A."/>
            <person name="Ng W.-L."/>
            <person name="Kazmierczak K.M."/>
            <person name="Andrzejewski T.M."/>
            <person name="Davidsen T.M."/>
            <person name="Wayne K.J."/>
            <person name="Tettelin H."/>
            <person name="Glass J.I."/>
            <person name="Rusch D."/>
            <person name="Podicherti R."/>
            <person name="Tsui H.-C.T."/>
            <person name="Winkler M.E."/>
        </authorList>
    </citation>
    <scope>NUCLEOTIDE SEQUENCE</scope>
</reference>
<evidence type="ECO:0000313" key="1">
    <source>
        <dbReference type="EMBL" id="SUZ59431.1"/>
    </source>
</evidence>
<dbReference type="NCBIfam" id="NF047436">
    <property type="entry name" value="LA_2272_repeat"/>
    <property type="match status" value="1"/>
</dbReference>
<accession>A0A381NXT7</accession>
<proteinExistence type="predicted"/>
<dbReference type="EMBL" id="UINC01000677">
    <property type="protein sequence ID" value="SUZ59431.1"/>
    <property type="molecule type" value="Genomic_DNA"/>
</dbReference>
<gene>
    <name evidence="1" type="ORF">METZ01_LOCUS12285</name>
</gene>
<dbReference type="AlphaFoldDB" id="A0A381NXT7"/>
<dbReference type="InterPro" id="IPR058093">
    <property type="entry name" value="LA_2272-like"/>
</dbReference>
<protein>
    <submittedName>
        <fullName evidence="1">Uncharacterized protein</fullName>
    </submittedName>
</protein>
<sequence length="187" mass="19925">MKISLLLFALGLGWTATTLPASLVAQEETPQDTAIEPKSFELSLAPGVQLRDADSAIRILRLGIYNKNASVQGLDLGLINQTTEGVSKGLQVGIVGLTEGDFVGWQTGVVGIVKGEFNGLQTGGLYNEINNGEAVQIGIFNRARDISGLQLGIVNWATNMEGIQIGVINIISGKESLQFLPIVNWSF</sequence>